<comment type="caution">
    <text evidence="5">The sequence shown here is derived from an EMBL/GenBank/DDBJ whole genome shotgun (WGS) entry which is preliminary data.</text>
</comment>
<dbReference type="GO" id="GO:0016787">
    <property type="term" value="F:hydrolase activity"/>
    <property type="evidence" value="ECO:0007669"/>
    <property type="project" value="UniProtKB-KW"/>
</dbReference>
<evidence type="ECO:0000313" key="6">
    <source>
        <dbReference type="Proteomes" id="UP000466523"/>
    </source>
</evidence>
<dbReference type="InterPro" id="IPR050309">
    <property type="entry name" value="Type-B_Carboxylest/Lipase"/>
</dbReference>
<name>A0A7K3L6Q9_9MYCO</name>
<dbReference type="EMBL" id="JAACYR010000004">
    <property type="protein sequence ID" value="NDJ87932.1"/>
    <property type="molecule type" value="Genomic_DNA"/>
</dbReference>
<evidence type="ECO:0000256" key="1">
    <source>
        <dbReference type="ARBA" id="ARBA00005964"/>
    </source>
</evidence>
<dbReference type="RefSeq" id="WP_162111656.1">
    <property type="nucleotide sequence ID" value="NZ_JAACYR010000004.1"/>
</dbReference>
<dbReference type="PROSITE" id="PS00122">
    <property type="entry name" value="CARBOXYLESTERASE_B_1"/>
    <property type="match status" value="1"/>
</dbReference>
<reference evidence="5 6" key="1">
    <citation type="submission" date="2020-01" db="EMBL/GenBank/DDBJ databases">
        <authorList>
            <person name="Sanchez-Estrada R."/>
            <person name="Gonzalez-Y-Merchand J.A."/>
            <person name="Rivera-Gutierrez S."/>
        </authorList>
    </citation>
    <scope>NUCLEOTIDE SEQUENCE [LARGE SCALE GENOMIC DNA]</scope>
    <source>
        <strain evidence="5 6">CST 7247</strain>
    </source>
</reference>
<dbReference type="InterPro" id="IPR029058">
    <property type="entry name" value="AB_hydrolase_fold"/>
</dbReference>
<dbReference type="Gene3D" id="3.40.50.1820">
    <property type="entry name" value="alpha/beta hydrolase"/>
    <property type="match status" value="1"/>
</dbReference>
<keyword evidence="2 3" id="KW-0378">Hydrolase</keyword>
<sequence>MTRIRDEKVTTHSGVVVGFTRDDVIRWRSIPYAQPPVGPLRLRAPRPPVPWSGARYCDEFGFAAPQRRIYTVMGLGRFQPISEDCLTLNVFAPATISDEPLPVMFFIHGGAYMLGSSAPYDGAALARRGCVFVSVNYRLGALGCMDLSSLSTPDVTIDGNLYLRDLVLALQWVRDNIADFGGDPAKVTIIGESAGAHAVSTLLAVPAAAGLFARAVVESTTLGLVRTADEAAGFAEKLVALLGAHPQDGAAALMQADSTRLIAAVDQLLKSTARETMGAAPFGPSIDGDYLPRDPLQAMADGQAHPVPLIVGSNLDEGRLFTRMLAYMPLTEPLIEEMLAEADPAVRARIDAAYPGYPRADVCIRLGGDRFFGLAAWQIAEAHGKHQPTFVYRYDYAPRILHWLKMGATHGTELLAVFDIYRTRLGRLLTLAGDRRAALRVTDDMLGRWRAFAATGIPGAGWPAYSDDDDRAVMIFDRTARVESDPAASQRQAWNAFVPMETRLESGASDDT</sequence>
<protein>
    <recommendedName>
        <fullName evidence="3">Carboxylic ester hydrolase</fullName>
        <ecNumber evidence="3">3.1.1.-</ecNumber>
    </recommendedName>
</protein>
<evidence type="ECO:0000256" key="3">
    <source>
        <dbReference type="RuleBase" id="RU361235"/>
    </source>
</evidence>
<feature type="domain" description="Carboxylesterase type B" evidence="4">
    <location>
        <begin position="6"/>
        <end position="494"/>
    </location>
</feature>
<accession>A0A7K3L6Q9</accession>
<dbReference type="AlphaFoldDB" id="A0A7K3L6Q9"/>
<evidence type="ECO:0000259" key="4">
    <source>
        <dbReference type="Pfam" id="PF00135"/>
    </source>
</evidence>
<evidence type="ECO:0000256" key="2">
    <source>
        <dbReference type="ARBA" id="ARBA00022801"/>
    </source>
</evidence>
<dbReference type="SUPFAM" id="SSF53474">
    <property type="entry name" value="alpha/beta-Hydrolases"/>
    <property type="match status" value="1"/>
</dbReference>
<gene>
    <name evidence="5" type="ORF">GWR20_01985</name>
</gene>
<evidence type="ECO:0000313" key="5">
    <source>
        <dbReference type="EMBL" id="NDJ87932.1"/>
    </source>
</evidence>
<dbReference type="EC" id="3.1.1.-" evidence="3"/>
<proteinExistence type="inferred from homology"/>
<dbReference type="InterPro" id="IPR019819">
    <property type="entry name" value="Carboxylesterase_B_CS"/>
</dbReference>
<organism evidence="5 6">
    <name type="scientific">Mycolicibacter kumamotonensis</name>
    <dbReference type="NCBI Taxonomy" id="354243"/>
    <lineage>
        <taxon>Bacteria</taxon>
        <taxon>Bacillati</taxon>
        <taxon>Actinomycetota</taxon>
        <taxon>Actinomycetes</taxon>
        <taxon>Mycobacteriales</taxon>
        <taxon>Mycobacteriaceae</taxon>
        <taxon>Mycolicibacter</taxon>
    </lineage>
</organism>
<dbReference type="InterPro" id="IPR002018">
    <property type="entry name" value="CarbesteraseB"/>
</dbReference>
<dbReference type="Pfam" id="PF00135">
    <property type="entry name" value="COesterase"/>
    <property type="match status" value="1"/>
</dbReference>
<dbReference type="Proteomes" id="UP000466523">
    <property type="component" value="Unassembled WGS sequence"/>
</dbReference>
<dbReference type="PROSITE" id="PS00941">
    <property type="entry name" value="CARBOXYLESTERASE_B_2"/>
    <property type="match status" value="1"/>
</dbReference>
<dbReference type="InterPro" id="IPR019826">
    <property type="entry name" value="Carboxylesterase_B_AS"/>
</dbReference>
<dbReference type="PANTHER" id="PTHR11559">
    <property type="entry name" value="CARBOXYLESTERASE"/>
    <property type="match status" value="1"/>
</dbReference>
<comment type="similarity">
    <text evidence="1 3">Belongs to the type-B carboxylesterase/lipase family.</text>
</comment>